<feature type="region of interest" description="Disordered" evidence="1">
    <location>
        <begin position="461"/>
        <end position="487"/>
    </location>
</feature>
<name>A0A1A5ZV10_9TREE</name>
<dbReference type="RefSeq" id="XP_018259489.1">
    <property type="nucleotide sequence ID" value="XM_018410821.1"/>
</dbReference>
<evidence type="ECO:0000313" key="2">
    <source>
        <dbReference type="EMBL" id="OBR81647.1"/>
    </source>
</evidence>
<sequence>MGNEESRPNETGNEEDRPKENGDGGDQNGVVPPADTVPSGSGRQLRPRKKRTASPTTGGSKGKAQKVKNTKKTKTKVKGNGTSAKGKKHIVQPPEKEATPQPPDLPLASSASQQEQEQQPPSESSESSRPLPPSHRPIQNTMTLGMPVSIPASQQDPTLLAELNAMPASFQWTGTSNVLRILLSGGDISYAQVWKGIWDGASHMKGVIDPYIAERLKVYNEKYPLQQPVQLSPQVQGQLSDAVSEMFAQTSSSATSELRSLPHFLTQAITNLGQSGVLSAEDLTTPFFSSAKPLDPSLPEVDMENLPGIASALESEALIRMIKSIYDPARHGRSLPTASTSAAHPLPPRDNDTLPSGILPRPNGKVRSPSQYPLFQHPTPPLQPPVVDITPPPPAEKLNPPRPAENLGPPPPAENVNLPPPAEDPISPPPAKDAPINPEWLFDDGDDVPFSLLTKIPQSFLRKPAQTDDEDANGDKDEKEVEEEKKSKKVRLTLKSLRIKFPANTTIRDGWTLILDTKDRADMVAAAYHTAREAVMYGMGVEAGEGPKTEQKSYKLAREIHADDQTQRDAVVKALEEVIEEIRLSKNLPNVVRTPFEVAIRRLVQEKKLTDAYTLDRMTTTVNQVYQPASGTENDVTQDMVVTTLCSIEVRTIAMASRMLYFMQEDTLEDKKMRRAILGAAETNEILDPDVLKNVPQHTVIKSASEVARSARKSRQKRYIGVIFDLDTSVPSQIETRTVDQYRTYRRRTVDLIGIDLRATQGLALLWGKTLQRDIDTEYLAEMFLRVRRAVFKHYYPKYDDFVLPKQLEDDIILSLSNLLEGFDTSTSMIPPFFEVLQKLMNDGDLPKNLLQYPFFTSVPLDPEVGVWLPMLRPSQIPDMLLFLEFETMAGLMRIVQDKLNPELQDIQDRDLAQELLDKISRPAQFEDEDGPDETPQDVVKRRLTLLSVYPRDGRKLHKRIGGWTSDIVYHTNVGYKPGRTTLDEIWLKIFSSTKIGKEIAARFYSCARFAVYKREYEETPETMDKWEKDRLMWAFMGELEDYNTDQDYFLPFEQVVYELENEKLEKGQERVLSERSRSSPAIKSVIEPISLPGVPPEKVLETTVQLEFEIMAITERLIVEWQKPESNENADKKQKRNKDMQRFLDKIADKETCKDRLRPWFIWDSRKGMTFYSHQEDELIARGRGDYSWGTNSAKLTTNEIWLTKRSHANQAFGAKAQTAKTPEYHSDEEIQDNKAPEGDEDFFWDESED</sequence>
<accession>A0A1A5ZV10</accession>
<evidence type="ECO:0000256" key="1">
    <source>
        <dbReference type="SAM" id="MobiDB-lite"/>
    </source>
</evidence>
<dbReference type="KEGG" id="kdj:28971256"/>
<evidence type="ECO:0000313" key="4">
    <source>
        <dbReference type="Proteomes" id="UP000078595"/>
    </source>
</evidence>
<reference evidence="2" key="1">
    <citation type="submission" date="2013-07" db="EMBL/GenBank/DDBJ databases">
        <title>The Genome Sequence of Cryptococcus dejecticola CBS10117.</title>
        <authorList>
            <consortium name="The Broad Institute Genome Sequencing Platform"/>
            <person name="Cuomo C."/>
            <person name="Litvintseva A."/>
            <person name="Chen Y."/>
            <person name="Heitman J."/>
            <person name="Sun S."/>
            <person name="Springer D."/>
            <person name="Dromer F."/>
            <person name="Young S.K."/>
            <person name="Zeng Q."/>
            <person name="Gargeya S."/>
            <person name="Fitzgerald M."/>
            <person name="Abouelleil A."/>
            <person name="Alvarado L."/>
            <person name="Berlin A.M."/>
            <person name="Chapman S.B."/>
            <person name="Dewar J."/>
            <person name="Goldberg J."/>
            <person name="Griggs A."/>
            <person name="Gujja S."/>
            <person name="Hansen M."/>
            <person name="Howarth C."/>
            <person name="Imamovic A."/>
            <person name="Larimer J."/>
            <person name="McCowan C."/>
            <person name="Murphy C."/>
            <person name="Pearson M."/>
            <person name="Priest M."/>
            <person name="Roberts A."/>
            <person name="Saif S."/>
            <person name="Shea T."/>
            <person name="Sykes S."/>
            <person name="Wortman J."/>
            <person name="Nusbaum C."/>
            <person name="Birren B."/>
        </authorList>
    </citation>
    <scope>NUCLEOTIDE SEQUENCE [LARGE SCALE GENOMIC DNA]</scope>
    <source>
        <strain evidence="2">CBS 10117</strain>
    </source>
</reference>
<feature type="compositionally biased region" description="Basic residues" evidence="1">
    <location>
        <begin position="63"/>
        <end position="77"/>
    </location>
</feature>
<dbReference type="AlphaFoldDB" id="A0A1A5ZV10"/>
<feature type="region of interest" description="Disordered" evidence="1">
    <location>
        <begin position="1214"/>
        <end position="1251"/>
    </location>
</feature>
<gene>
    <name evidence="2" type="ORF">I303_07557</name>
    <name evidence="3" type="ORF">I303_107547</name>
</gene>
<evidence type="ECO:0000313" key="3">
    <source>
        <dbReference type="EMBL" id="WWC64933.1"/>
    </source>
</evidence>
<reference evidence="3" key="2">
    <citation type="submission" date="2013-07" db="EMBL/GenBank/DDBJ databases">
        <authorList>
            <consortium name="The Broad Institute Genome Sequencing Platform"/>
            <person name="Cuomo C."/>
            <person name="Litvintseva A."/>
            <person name="Chen Y."/>
            <person name="Heitman J."/>
            <person name="Sun S."/>
            <person name="Springer D."/>
            <person name="Dromer F."/>
            <person name="Young S.K."/>
            <person name="Zeng Q."/>
            <person name="Gargeya S."/>
            <person name="Fitzgerald M."/>
            <person name="Abouelleil A."/>
            <person name="Alvarado L."/>
            <person name="Berlin A.M."/>
            <person name="Chapman S.B."/>
            <person name="Dewar J."/>
            <person name="Goldberg J."/>
            <person name="Griggs A."/>
            <person name="Gujja S."/>
            <person name="Hansen M."/>
            <person name="Howarth C."/>
            <person name="Imamovic A."/>
            <person name="Larimer J."/>
            <person name="McCowan C."/>
            <person name="Murphy C."/>
            <person name="Pearson M."/>
            <person name="Priest M."/>
            <person name="Roberts A."/>
            <person name="Saif S."/>
            <person name="Shea T."/>
            <person name="Sykes S."/>
            <person name="Wortman J."/>
            <person name="Nusbaum C."/>
            <person name="Birren B."/>
        </authorList>
    </citation>
    <scope>NUCLEOTIDE SEQUENCE</scope>
    <source>
        <strain evidence="3">CBS 10117</strain>
    </source>
</reference>
<feature type="compositionally biased region" description="Basic and acidic residues" evidence="1">
    <location>
        <begin position="1224"/>
        <end position="1239"/>
    </location>
</feature>
<dbReference type="EMBL" id="CP144539">
    <property type="protein sequence ID" value="WWC64933.1"/>
    <property type="molecule type" value="Genomic_DNA"/>
</dbReference>
<proteinExistence type="predicted"/>
<protein>
    <submittedName>
        <fullName evidence="2">Uncharacterized protein</fullName>
    </submittedName>
</protein>
<feature type="compositionally biased region" description="Pro residues" evidence="1">
    <location>
        <begin position="378"/>
        <end position="432"/>
    </location>
</feature>
<reference evidence="3" key="3">
    <citation type="submission" date="2024-02" db="EMBL/GenBank/DDBJ databases">
        <title>Comparative genomics of Cryptococcus and Kwoniella reveals pathogenesis evolution and contrasting modes of karyotype evolution via chromosome fusion or intercentromeric recombination.</title>
        <authorList>
            <person name="Coelho M.A."/>
            <person name="David-Palma M."/>
            <person name="Shea T."/>
            <person name="Bowers K."/>
            <person name="McGinley-Smith S."/>
            <person name="Mohammad A.W."/>
            <person name="Gnirke A."/>
            <person name="Yurkov A.M."/>
            <person name="Nowrousian M."/>
            <person name="Sun S."/>
            <person name="Cuomo C.A."/>
            <person name="Heitman J."/>
        </authorList>
    </citation>
    <scope>NUCLEOTIDE SEQUENCE</scope>
    <source>
        <strain evidence="3">CBS 10117</strain>
    </source>
</reference>
<dbReference type="Proteomes" id="UP000078595">
    <property type="component" value="Chromosome 10"/>
</dbReference>
<feature type="compositionally biased region" description="Basic and acidic residues" evidence="1">
    <location>
        <begin position="1"/>
        <end position="22"/>
    </location>
</feature>
<dbReference type="OrthoDB" id="10669130at2759"/>
<organism evidence="2">
    <name type="scientific">Kwoniella dejecticola CBS 10117</name>
    <dbReference type="NCBI Taxonomy" id="1296121"/>
    <lineage>
        <taxon>Eukaryota</taxon>
        <taxon>Fungi</taxon>
        <taxon>Dikarya</taxon>
        <taxon>Basidiomycota</taxon>
        <taxon>Agaricomycotina</taxon>
        <taxon>Tremellomycetes</taxon>
        <taxon>Tremellales</taxon>
        <taxon>Cryptococcaceae</taxon>
        <taxon>Kwoniella</taxon>
    </lineage>
</organism>
<feature type="region of interest" description="Disordered" evidence="1">
    <location>
        <begin position="332"/>
        <end position="437"/>
    </location>
</feature>
<feature type="compositionally biased region" description="Basic and acidic residues" evidence="1">
    <location>
        <begin position="473"/>
        <end position="486"/>
    </location>
</feature>
<feature type="compositionally biased region" description="Acidic residues" evidence="1">
    <location>
        <begin position="1240"/>
        <end position="1251"/>
    </location>
</feature>
<dbReference type="GeneID" id="28971256"/>
<dbReference type="VEuPathDB" id="FungiDB:I303_07557"/>
<dbReference type="EMBL" id="KI894036">
    <property type="protein sequence ID" value="OBR81647.1"/>
    <property type="molecule type" value="Genomic_DNA"/>
</dbReference>
<keyword evidence="4" id="KW-1185">Reference proteome</keyword>
<feature type="region of interest" description="Disordered" evidence="1">
    <location>
        <begin position="1"/>
        <end position="142"/>
    </location>
</feature>
<feature type="compositionally biased region" description="Low complexity" evidence="1">
    <location>
        <begin position="106"/>
        <end position="129"/>
    </location>
</feature>